<proteinExistence type="predicted"/>
<dbReference type="GO" id="GO:0046565">
    <property type="term" value="F:3-dehydroshikimate dehydratase activity"/>
    <property type="evidence" value="ECO:0007669"/>
    <property type="project" value="UniProtKB-EC"/>
</dbReference>
<dbReference type="Proteomes" id="UP000071641">
    <property type="component" value="Unassembled WGS sequence"/>
</dbReference>
<keyword evidence="3" id="KW-1185">Reference proteome</keyword>
<dbReference type="SUPFAM" id="SSF51658">
    <property type="entry name" value="Xylose isomerase-like"/>
    <property type="match status" value="1"/>
</dbReference>
<dbReference type="Pfam" id="PF01261">
    <property type="entry name" value="AP_endonuc_2"/>
    <property type="match status" value="1"/>
</dbReference>
<evidence type="ECO:0000259" key="1">
    <source>
        <dbReference type="Pfam" id="PF01261"/>
    </source>
</evidence>
<reference evidence="3" key="1">
    <citation type="submission" date="2016-02" db="EMBL/GenBank/DDBJ databases">
        <authorList>
            <person name="Rodrigo-Torres Lidia"/>
            <person name="Arahal R.David."/>
        </authorList>
    </citation>
    <scope>NUCLEOTIDE SEQUENCE [LARGE SCALE GENOMIC DNA]</scope>
    <source>
        <strain evidence="3">CECT 9029</strain>
    </source>
</reference>
<dbReference type="STRING" id="1796497.GCE9029_04988"/>
<dbReference type="RefSeq" id="WP_062667920.1">
    <property type="nucleotide sequence ID" value="NZ_FIZX01000011.1"/>
</dbReference>
<organism evidence="2 3">
    <name type="scientific">Grimontia celer</name>
    <dbReference type="NCBI Taxonomy" id="1796497"/>
    <lineage>
        <taxon>Bacteria</taxon>
        <taxon>Pseudomonadati</taxon>
        <taxon>Pseudomonadota</taxon>
        <taxon>Gammaproteobacteria</taxon>
        <taxon>Vibrionales</taxon>
        <taxon>Vibrionaceae</taxon>
        <taxon>Grimontia</taxon>
    </lineage>
</organism>
<protein>
    <submittedName>
        <fullName evidence="2">3-dehydroshikimate dehydratase</fullName>
        <ecNumber evidence="2">4.2.1.118</ecNumber>
    </submittedName>
</protein>
<dbReference type="PANTHER" id="PTHR12110">
    <property type="entry name" value="HYDROXYPYRUVATE ISOMERASE"/>
    <property type="match status" value="1"/>
</dbReference>
<keyword evidence="2" id="KW-0456">Lyase</keyword>
<accession>A0A128FF25</accession>
<dbReference type="InterPro" id="IPR013022">
    <property type="entry name" value="Xyl_isomerase-like_TIM-brl"/>
</dbReference>
<dbReference type="EC" id="4.2.1.118" evidence="2"/>
<evidence type="ECO:0000313" key="3">
    <source>
        <dbReference type="Proteomes" id="UP000071641"/>
    </source>
</evidence>
<name>A0A128FF25_9GAMM</name>
<evidence type="ECO:0000313" key="2">
    <source>
        <dbReference type="EMBL" id="CZF85399.1"/>
    </source>
</evidence>
<gene>
    <name evidence="2" type="primary">asbF</name>
    <name evidence="2" type="ORF">GCE9029_04988</name>
</gene>
<dbReference type="PANTHER" id="PTHR12110:SF21">
    <property type="entry name" value="XYLOSE ISOMERASE-LIKE TIM BARREL DOMAIN-CONTAINING PROTEIN"/>
    <property type="match status" value="1"/>
</dbReference>
<dbReference type="EMBL" id="FIZX01000011">
    <property type="protein sequence ID" value="CZF85399.1"/>
    <property type="molecule type" value="Genomic_DNA"/>
</dbReference>
<dbReference type="AlphaFoldDB" id="A0A128FF25"/>
<feature type="domain" description="Xylose isomerase-like TIM barrel" evidence="1">
    <location>
        <begin position="27"/>
        <end position="260"/>
    </location>
</feature>
<dbReference type="OrthoDB" id="9815124at2"/>
<dbReference type="InterPro" id="IPR050312">
    <property type="entry name" value="IolE/XylAMocC-like"/>
</dbReference>
<dbReference type="InterPro" id="IPR036237">
    <property type="entry name" value="Xyl_isomerase-like_sf"/>
</dbReference>
<dbReference type="Gene3D" id="3.20.20.150">
    <property type="entry name" value="Divalent-metal-dependent TIM barrel enzymes"/>
    <property type="match status" value="1"/>
</dbReference>
<sequence>MQLSICTISFRHQLVSMDNLAEWACCHGFQGIELWGAHALSLEAQPQYDAKWLNDMGLSISMLSDYLPIAGDKRNAWQKCRHICRLAKQWDTKKVRTFAGHQASRDVGAIARKEMTQRLKGICEYAADQGLDVLVETHPGTLADTSSSIVQLIEEVDHPALKLNYDTLHVWESGEDPAQFHQQVEEHVGHYHLKNVLSRELLTVFAPENVYSPAGSRYGMVPLLEGAMDYQQFLPQVLGKPNATASLEWFGHNVKQTLLDDKAALDEMKLSLLRENSSRIVGCPDYLT</sequence>